<evidence type="ECO:0000313" key="5">
    <source>
        <dbReference type="EMBL" id="KHK93684.1"/>
    </source>
</evidence>
<dbReference type="GO" id="GO:0050053">
    <property type="term" value="F:levansucrase activity"/>
    <property type="evidence" value="ECO:0007669"/>
    <property type="project" value="InterPro"/>
</dbReference>
<dbReference type="InterPro" id="IPR023296">
    <property type="entry name" value="Glyco_hydro_beta-prop_sf"/>
</dbReference>
<dbReference type="Gene3D" id="2.115.10.20">
    <property type="entry name" value="Glycosyl hydrolase domain, family 43"/>
    <property type="match status" value="1"/>
</dbReference>
<dbReference type="SUPFAM" id="SSF75005">
    <property type="entry name" value="Arabinanase/levansucrase/invertase"/>
    <property type="match status" value="1"/>
</dbReference>
<protein>
    <submittedName>
        <fullName evidence="5">Levansucrase</fullName>
    </submittedName>
</protein>
<gene>
    <name evidence="5" type="ORF">LK12_03145</name>
</gene>
<accession>A0A0B1ZW92</accession>
<comment type="caution">
    <text evidence="5">The sequence shown here is derived from an EMBL/GenBank/DDBJ whole genome shotgun (WGS) entry which is preliminary data.</text>
</comment>
<dbReference type="CDD" id="cd08997">
    <property type="entry name" value="GH68"/>
    <property type="match status" value="1"/>
</dbReference>
<feature type="binding site" evidence="2">
    <location>
        <position position="50"/>
    </location>
    <ligand>
        <name>substrate</name>
    </ligand>
</feature>
<proteinExistence type="inferred from homology"/>
<evidence type="ECO:0000256" key="1">
    <source>
        <dbReference type="ARBA" id="ARBA00006775"/>
    </source>
</evidence>
<dbReference type="AlphaFoldDB" id="A0A0B1ZW92"/>
<dbReference type="EMBL" id="JTDI01000001">
    <property type="protein sequence ID" value="KHK93684.1"/>
    <property type="molecule type" value="Genomic_DNA"/>
</dbReference>
<sequence length="381" mass="41412">MTSSRSSEPRAQTLDWRAPHLSLLQSSACQRAPTLEQKDVVRVSAEIDVWDAWPLAARDGRPLPWRGGELWFALAAPVDADPERRHGVASIHHFHRIDGRFAHIGPTFPVGFSPGSREWSGCAVACGKDVTLYFTAAGVRGETAISSHQRIFSAATQLVEGPGVFAEWSDPVEIVRPDGHLYMHEHEGSGRPGQIKAFRDPAFYCLSDGTEYLVFTASSARKPEEYNGVIGCAVGEGQGSFRVVAPLIDACGTNNELERPHIVEHAGRLYLFWSTQAAAFSPGIDAPTGLYGAVSESMAGPWRLLNRHGLVFANAASEPFQSYSWWVLPDLSVAAFVDYWGVGNVSARSKPQGRRHFGGTFAPFLKVRLDGDTAALAEIGA</sequence>
<organism evidence="5 6">
    <name type="scientific">Novosphingobium malaysiense</name>
    <dbReference type="NCBI Taxonomy" id="1348853"/>
    <lineage>
        <taxon>Bacteria</taxon>
        <taxon>Pseudomonadati</taxon>
        <taxon>Pseudomonadota</taxon>
        <taxon>Alphaproteobacteria</taxon>
        <taxon>Sphingomonadales</taxon>
        <taxon>Sphingomonadaceae</taxon>
        <taxon>Novosphingobium</taxon>
    </lineage>
</organism>
<keyword evidence="6" id="KW-1185">Reference proteome</keyword>
<feature type="binding site" evidence="2">
    <location>
        <begin position="199"/>
        <end position="200"/>
    </location>
    <ligand>
        <name>substrate</name>
    </ligand>
</feature>
<reference evidence="5 6" key="1">
    <citation type="submission" date="2014-10" db="EMBL/GenBank/DDBJ databases">
        <title>Genome sequence of Novosphingobium malaysiense MUSC 273(T).</title>
        <authorList>
            <person name="Lee L.-H."/>
        </authorList>
    </citation>
    <scope>NUCLEOTIDE SEQUENCE [LARGE SCALE GENOMIC DNA]</scope>
    <source>
        <strain evidence="5 6">MUSC 273</strain>
    </source>
</reference>
<dbReference type="STRING" id="1348853.LK12_03145"/>
<dbReference type="InterPro" id="IPR003469">
    <property type="entry name" value="Glyco_hydro_68"/>
</dbReference>
<dbReference type="Proteomes" id="UP000031057">
    <property type="component" value="Unassembled WGS sequence"/>
</dbReference>
<dbReference type="GO" id="GO:0009758">
    <property type="term" value="P:carbohydrate utilization"/>
    <property type="evidence" value="ECO:0007669"/>
    <property type="project" value="InterPro"/>
</dbReference>
<evidence type="ECO:0000256" key="4">
    <source>
        <dbReference type="RuleBase" id="RU361220"/>
    </source>
</evidence>
<evidence type="ECO:0000313" key="6">
    <source>
        <dbReference type="Proteomes" id="UP000031057"/>
    </source>
</evidence>
<evidence type="ECO:0000256" key="2">
    <source>
        <dbReference type="PIRSR" id="PIRSR603469-2"/>
    </source>
</evidence>
<comment type="similarity">
    <text evidence="1 4">Belongs to the glycosyl hydrolase 68 family.</text>
</comment>
<feature type="binding site" evidence="2">
    <location>
        <position position="120"/>
    </location>
    <ligand>
        <name>substrate</name>
    </ligand>
</feature>
<name>A0A0B1ZW92_9SPHN</name>
<evidence type="ECO:0000256" key="3">
    <source>
        <dbReference type="PIRSR" id="PIRSR603469-4"/>
    </source>
</evidence>
<dbReference type="Pfam" id="PF02435">
    <property type="entry name" value="Glyco_hydro_68"/>
    <property type="match status" value="2"/>
</dbReference>
<feature type="site" description="Transition state stabilizer" evidence="3">
    <location>
        <position position="200"/>
    </location>
</feature>